<dbReference type="PANTHER" id="PTHR34139">
    <property type="entry name" value="UPF0331 PROTEIN MJ0127"/>
    <property type="match status" value="1"/>
</dbReference>
<protein>
    <submittedName>
        <fullName evidence="6">DUF86 domain-containing protein</fullName>
    </submittedName>
</protein>
<comment type="caution">
    <text evidence="6">The sequence shown here is derived from an EMBL/GenBank/DDBJ whole genome shotgun (WGS) entry which is preliminary data.</text>
</comment>
<keyword evidence="3" id="KW-0540">Nuclease</keyword>
<keyword evidence="5" id="KW-0378">Hydrolase</keyword>
<keyword evidence="1" id="KW-0597">Phosphoprotein</keyword>
<accession>A0ABX1T3X3</accession>
<evidence type="ECO:0000256" key="2">
    <source>
        <dbReference type="ARBA" id="ARBA00022649"/>
    </source>
</evidence>
<evidence type="ECO:0000256" key="4">
    <source>
        <dbReference type="ARBA" id="ARBA00022741"/>
    </source>
</evidence>
<evidence type="ECO:0000313" key="6">
    <source>
        <dbReference type="EMBL" id="NMQ04343.1"/>
    </source>
</evidence>
<dbReference type="InterPro" id="IPR008201">
    <property type="entry name" value="HepT-like"/>
</dbReference>
<proteinExistence type="predicted"/>
<evidence type="ECO:0000256" key="3">
    <source>
        <dbReference type="ARBA" id="ARBA00022722"/>
    </source>
</evidence>
<dbReference type="RefSeq" id="WP_169069334.1">
    <property type="nucleotide sequence ID" value="NZ_SPMX01000007.1"/>
</dbReference>
<keyword evidence="2" id="KW-1277">Toxin-antitoxin system</keyword>
<sequence>MSPNDRWRVGHMIDAASQALAFVEGRRREDLESDPMLRLALTRAVEIVGEAATQVSEAGRCEFPGVPWPQIVGMRNRLVHAYFDINQNILWDTVQLALPGGLLEQLKTVLESE</sequence>
<dbReference type="EMBL" id="SPMX01000007">
    <property type="protein sequence ID" value="NMQ04343.1"/>
    <property type="molecule type" value="Genomic_DNA"/>
</dbReference>
<keyword evidence="4" id="KW-0547">Nucleotide-binding</keyword>
<keyword evidence="7" id="KW-1185">Reference proteome</keyword>
<dbReference type="PANTHER" id="PTHR34139:SF1">
    <property type="entry name" value="RNASE MJ1380-RELATED"/>
    <property type="match status" value="1"/>
</dbReference>
<dbReference type="Pfam" id="PF01934">
    <property type="entry name" value="HepT-like"/>
    <property type="match status" value="1"/>
</dbReference>
<name>A0ABX1T3X3_9PROT</name>
<evidence type="ECO:0000256" key="5">
    <source>
        <dbReference type="ARBA" id="ARBA00022801"/>
    </source>
</evidence>
<organism evidence="6 7">
    <name type="scientific">Candidatus Accumulibacter contiguus</name>
    <dbReference type="NCBI Taxonomy" id="2954381"/>
    <lineage>
        <taxon>Bacteria</taxon>
        <taxon>Pseudomonadati</taxon>
        <taxon>Pseudomonadota</taxon>
        <taxon>Betaproteobacteria</taxon>
        <taxon>Candidatus Accumulibacter</taxon>
    </lineage>
</organism>
<reference evidence="6" key="1">
    <citation type="submission" date="2019-03" db="EMBL/GenBank/DDBJ databases">
        <title>Metabolic reconstructions from genomes of highly enriched 'Candidatus Accumulibacter' and 'Candidatus Competibacter' bioreactor populations.</title>
        <authorList>
            <person name="Annavajhala M.K."/>
            <person name="Welles L."/>
            <person name="Abbas B."/>
            <person name="Sorokin D."/>
            <person name="Park H."/>
            <person name="Van Loosdrecht M."/>
            <person name="Chandran K."/>
        </authorList>
    </citation>
    <scope>NUCLEOTIDE SEQUENCE</scope>
    <source>
        <strain evidence="6">SBR_L</strain>
    </source>
</reference>
<dbReference type="Proteomes" id="UP000886469">
    <property type="component" value="Unassembled WGS sequence"/>
</dbReference>
<gene>
    <name evidence="6" type="ORF">E4Q08_03230</name>
</gene>
<dbReference type="InterPro" id="IPR051813">
    <property type="entry name" value="HepT_RNase_toxin"/>
</dbReference>
<evidence type="ECO:0000313" key="7">
    <source>
        <dbReference type="Proteomes" id="UP000886469"/>
    </source>
</evidence>
<evidence type="ECO:0000256" key="1">
    <source>
        <dbReference type="ARBA" id="ARBA00022553"/>
    </source>
</evidence>